<organism evidence="2 3">
    <name type="scientific">Penicillium flavigenum</name>
    <dbReference type="NCBI Taxonomy" id="254877"/>
    <lineage>
        <taxon>Eukaryota</taxon>
        <taxon>Fungi</taxon>
        <taxon>Dikarya</taxon>
        <taxon>Ascomycota</taxon>
        <taxon>Pezizomycotina</taxon>
        <taxon>Eurotiomycetes</taxon>
        <taxon>Eurotiomycetidae</taxon>
        <taxon>Eurotiales</taxon>
        <taxon>Aspergillaceae</taxon>
        <taxon>Penicillium</taxon>
    </lineage>
</organism>
<evidence type="ECO:0000313" key="2">
    <source>
        <dbReference type="EMBL" id="OQE24821.1"/>
    </source>
</evidence>
<name>A0A1V6TEZ7_9EURO</name>
<keyword evidence="3" id="KW-1185">Reference proteome</keyword>
<accession>A0A1V6TEZ7</accession>
<gene>
    <name evidence="2" type="ORF">PENFLA_c009G02054</name>
</gene>
<dbReference type="AlphaFoldDB" id="A0A1V6TEZ7"/>
<dbReference type="Proteomes" id="UP000191342">
    <property type="component" value="Unassembled WGS sequence"/>
</dbReference>
<proteinExistence type="predicted"/>
<sequence length="108" mass="12115">MGLVLWSAVAYHFGEELVYPGRKELKKEDCTIYGIASDGYDFVFLKIDDYSKTTTRDGNYDEIIGVLVHMFTKAAVMSPTHSKSHPESSKPRTSLHKLSVQEDVEVTG</sequence>
<protein>
    <submittedName>
        <fullName evidence="2">Uncharacterized protein</fullName>
    </submittedName>
</protein>
<evidence type="ECO:0000313" key="3">
    <source>
        <dbReference type="Proteomes" id="UP000191342"/>
    </source>
</evidence>
<feature type="region of interest" description="Disordered" evidence="1">
    <location>
        <begin position="78"/>
        <end position="108"/>
    </location>
</feature>
<evidence type="ECO:0000256" key="1">
    <source>
        <dbReference type="SAM" id="MobiDB-lite"/>
    </source>
</evidence>
<dbReference type="EMBL" id="MLQL01000009">
    <property type="protein sequence ID" value="OQE24821.1"/>
    <property type="molecule type" value="Genomic_DNA"/>
</dbReference>
<dbReference type="OrthoDB" id="2103397at2759"/>
<comment type="caution">
    <text evidence="2">The sequence shown here is derived from an EMBL/GenBank/DDBJ whole genome shotgun (WGS) entry which is preliminary data.</text>
</comment>
<reference evidence="3" key="1">
    <citation type="journal article" date="2017" name="Nat. Microbiol.">
        <title>Global analysis of biosynthetic gene clusters reveals vast potential of secondary metabolite production in Penicillium species.</title>
        <authorList>
            <person name="Nielsen J.C."/>
            <person name="Grijseels S."/>
            <person name="Prigent S."/>
            <person name="Ji B."/>
            <person name="Dainat J."/>
            <person name="Nielsen K.F."/>
            <person name="Frisvad J.C."/>
            <person name="Workman M."/>
            <person name="Nielsen J."/>
        </authorList>
    </citation>
    <scope>NUCLEOTIDE SEQUENCE [LARGE SCALE GENOMIC DNA]</scope>
    <source>
        <strain evidence="3">IBT 14082</strain>
    </source>
</reference>